<evidence type="ECO:0000313" key="2">
    <source>
        <dbReference type="Proteomes" id="UP000237105"/>
    </source>
</evidence>
<reference evidence="2" key="1">
    <citation type="submission" date="2016-06" db="EMBL/GenBank/DDBJ databases">
        <title>Parallel loss of symbiosis genes in relatives of nitrogen-fixing non-legume Parasponia.</title>
        <authorList>
            <person name="Van Velzen R."/>
            <person name="Holmer R."/>
            <person name="Bu F."/>
            <person name="Rutten L."/>
            <person name="Van Zeijl A."/>
            <person name="Liu W."/>
            <person name="Santuari L."/>
            <person name="Cao Q."/>
            <person name="Sharma T."/>
            <person name="Shen D."/>
            <person name="Roswanjaya Y."/>
            <person name="Wardhani T."/>
            <person name="Kalhor M.S."/>
            <person name="Jansen J."/>
            <person name="Van den Hoogen J."/>
            <person name="Gungor B."/>
            <person name="Hartog M."/>
            <person name="Hontelez J."/>
            <person name="Verver J."/>
            <person name="Yang W.-C."/>
            <person name="Schijlen E."/>
            <person name="Repin R."/>
            <person name="Schilthuizen M."/>
            <person name="Schranz E."/>
            <person name="Heidstra R."/>
            <person name="Miyata K."/>
            <person name="Fedorova E."/>
            <person name="Kohlen W."/>
            <person name="Bisseling T."/>
            <person name="Smit S."/>
            <person name="Geurts R."/>
        </authorList>
    </citation>
    <scope>NUCLEOTIDE SEQUENCE [LARGE SCALE GENOMIC DNA]</scope>
    <source>
        <strain evidence="2">cv. WU1-14</strain>
    </source>
</reference>
<dbReference type="EMBL" id="JXTB01000224">
    <property type="protein sequence ID" value="PON52170.1"/>
    <property type="molecule type" value="Genomic_DNA"/>
</dbReference>
<proteinExistence type="predicted"/>
<protein>
    <submittedName>
        <fullName evidence="1">Uncharacterized protein</fullName>
    </submittedName>
</protein>
<dbReference type="AlphaFoldDB" id="A0A2P5BTT1"/>
<comment type="caution">
    <text evidence="1">The sequence shown here is derived from an EMBL/GenBank/DDBJ whole genome shotgun (WGS) entry which is preliminary data.</text>
</comment>
<gene>
    <name evidence="1" type="ORF">PanWU01x14_211600</name>
</gene>
<dbReference type="Proteomes" id="UP000237105">
    <property type="component" value="Unassembled WGS sequence"/>
</dbReference>
<keyword evidence="2" id="KW-1185">Reference proteome</keyword>
<organism evidence="1 2">
    <name type="scientific">Parasponia andersonii</name>
    <name type="common">Sponia andersonii</name>
    <dbReference type="NCBI Taxonomy" id="3476"/>
    <lineage>
        <taxon>Eukaryota</taxon>
        <taxon>Viridiplantae</taxon>
        <taxon>Streptophyta</taxon>
        <taxon>Embryophyta</taxon>
        <taxon>Tracheophyta</taxon>
        <taxon>Spermatophyta</taxon>
        <taxon>Magnoliopsida</taxon>
        <taxon>eudicotyledons</taxon>
        <taxon>Gunneridae</taxon>
        <taxon>Pentapetalae</taxon>
        <taxon>rosids</taxon>
        <taxon>fabids</taxon>
        <taxon>Rosales</taxon>
        <taxon>Cannabaceae</taxon>
        <taxon>Parasponia</taxon>
    </lineage>
</organism>
<name>A0A2P5BTT1_PARAD</name>
<evidence type="ECO:0000313" key="1">
    <source>
        <dbReference type="EMBL" id="PON52170.1"/>
    </source>
</evidence>
<accession>A0A2P5BTT1</accession>
<sequence>VLPAHDMRAQRLGCAGSPYTSPVGGQLTHAALDYLVYAVWARPHWLLRYDPPMAIKQTRLCEWSLVPWLLGVLPCAFVV</sequence>
<feature type="non-terminal residue" evidence="1">
    <location>
        <position position="1"/>
    </location>
</feature>